<evidence type="ECO:0000256" key="4">
    <source>
        <dbReference type="ARBA" id="ARBA00022771"/>
    </source>
</evidence>
<protein>
    <recommendedName>
        <fullName evidence="8">C2H2-type domain-containing protein</fullName>
    </recommendedName>
</protein>
<comment type="caution">
    <text evidence="9">The sequence shown here is derived from an EMBL/GenBank/DDBJ whole genome shotgun (WGS) entry which is preliminary data.</text>
</comment>
<keyword evidence="6" id="KW-0521">NADP</keyword>
<dbReference type="PROSITE" id="PS00028">
    <property type="entry name" value="ZINC_FINGER_C2H2_1"/>
    <property type="match status" value="1"/>
</dbReference>
<dbReference type="GO" id="GO:0016616">
    <property type="term" value="F:oxidoreductase activity, acting on the CH-OH group of donors, NAD or NADP as acceptor"/>
    <property type="evidence" value="ECO:0007669"/>
    <property type="project" value="TreeGrafter"/>
</dbReference>
<keyword evidence="2" id="KW-0479">Metal-binding</keyword>
<dbReference type="SUPFAM" id="SSF57667">
    <property type="entry name" value="beta-beta-alpha zinc fingers"/>
    <property type="match status" value="1"/>
</dbReference>
<evidence type="ECO:0000259" key="8">
    <source>
        <dbReference type="PROSITE" id="PS50157"/>
    </source>
</evidence>
<dbReference type="InterPro" id="IPR036236">
    <property type="entry name" value="Znf_C2H2_sf"/>
</dbReference>
<name>A0AA38XMD1_9EURO</name>
<dbReference type="FunFam" id="3.30.160.60:FF:000624">
    <property type="entry name" value="zinc finger protein 697"/>
    <property type="match status" value="1"/>
</dbReference>
<comment type="similarity">
    <text evidence="1">Belongs to the short-chain dehydrogenases/reductases (SDR) family.</text>
</comment>
<keyword evidence="3" id="KW-0677">Repeat</keyword>
<keyword evidence="5" id="KW-0862">Zinc</keyword>
<evidence type="ECO:0000313" key="10">
    <source>
        <dbReference type="Proteomes" id="UP001172681"/>
    </source>
</evidence>
<sequence>MTGLEGRVFAVTGAASGIGLATARLLASQGAILSISDVQENALQAALKSLEGEGHIATVVNVSKSNEVKDWIQQTVDRLGQLHGAGNFAGIIRLGSLCDTSDEDWHAIMDVNASGVFFCMREQLNNMRDGGSIVNASSVAGLRGVDKSGIYAASKHAVMGLTKAAARDVGHRGIRVNAVAPGTIATAMSDEIRRITQGAASPSTRVLGRAGTADEVANIVAFLLSDRASYVTGAAWTRHERTHTGERPFNCEGCKRSFARLDTLNRHRKTYQHGEFQADGDSVAHQVLDTPLFDVTGNKVVAEWGNQTDLDALGTNGATWSTLAHDNICSLNSASLSFDYPDQEPTRAMPFDETEDMLQYLFPSPLGWSISNTPSMGLDNMPHPLLNSNRNIADAEGVPADNSSPQALVQLDALIEDAGELLWEVAYVAASTRWHHVYEHSSGELISKCQIVTCAALGQLYAMLSKSARLRQVSQTVHSWPFSWARRLGMFEVEEYRLQDLPDVSDPLQTKLEKWKTWAALECRRRAVHGLFIIDAHLARYSGGFPVGKHVLNPLPLTAVDAIFEARTVDDWITQMRQHWTQQPSFRNVYLSIFGDGPLKMPVDSLFSIFVLLEGLQAVITESNLASGQGVGLPSKKQIQRALIRTRNALQNGLDPGVDTLEIYLRWHALCLDHIIDTSRLQRELCRHRDFPQNIFTSGMDTWKNTDHLRSWTKSTEGRKALLHGIAIQDIAQRLSIGRAYGAGTLAAVLAAGTIYCTFCTVDQHDVAVPRCVNWNLVADWDDDYAHGDNSLQVRECRAFFQGKLLPSGCRRLNLRLSLYQLQTTLRTMSAQWGIAEEMRHVLLHWTSLGLGS</sequence>
<dbReference type="InterPro" id="IPR013087">
    <property type="entry name" value="Znf_C2H2_type"/>
</dbReference>
<dbReference type="PRINTS" id="PR00081">
    <property type="entry name" value="GDHRDH"/>
</dbReference>
<evidence type="ECO:0000256" key="6">
    <source>
        <dbReference type="ARBA" id="ARBA00022857"/>
    </source>
</evidence>
<dbReference type="SUPFAM" id="SSF51735">
    <property type="entry name" value="NAD(P)-binding Rossmann-fold domains"/>
    <property type="match status" value="1"/>
</dbReference>
<feature type="domain" description="C2H2-type" evidence="8">
    <location>
        <begin position="249"/>
        <end position="277"/>
    </location>
</feature>
<dbReference type="AlphaFoldDB" id="A0AA38XMD1"/>
<dbReference type="InterPro" id="IPR020904">
    <property type="entry name" value="Sc_DH/Rdtase_CS"/>
</dbReference>
<evidence type="ECO:0000313" key="9">
    <source>
        <dbReference type="EMBL" id="KAJ9616168.1"/>
    </source>
</evidence>
<keyword evidence="4 7" id="KW-0863">Zinc-finger</keyword>
<dbReference type="GO" id="GO:0008270">
    <property type="term" value="F:zinc ion binding"/>
    <property type="evidence" value="ECO:0007669"/>
    <property type="project" value="UniProtKB-KW"/>
</dbReference>
<dbReference type="InterPro" id="IPR002347">
    <property type="entry name" value="SDR_fam"/>
</dbReference>
<dbReference type="GO" id="GO:0048038">
    <property type="term" value="F:quinone binding"/>
    <property type="evidence" value="ECO:0007669"/>
    <property type="project" value="TreeGrafter"/>
</dbReference>
<reference evidence="9" key="1">
    <citation type="submission" date="2022-10" db="EMBL/GenBank/DDBJ databases">
        <title>Culturing micro-colonial fungi from biological soil crusts in the Mojave desert and describing Neophaeococcomyces mojavensis, and introducing the new genera and species Taxawa tesnikishii.</title>
        <authorList>
            <person name="Kurbessoian T."/>
            <person name="Stajich J.E."/>
        </authorList>
    </citation>
    <scope>NUCLEOTIDE SEQUENCE</scope>
    <source>
        <strain evidence="9">TK_35</strain>
    </source>
</reference>
<evidence type="ECO:0000256" key="2">
    <source>
        <dbReference type="ARBA" id="ARBA00022723"/>
    </source>
</evidence>
<dbReference type="PROSITE" id="PS00061">
    <property type="entry name" value="ADH_SHORT"/>
    <property type="match status" value="1"/>
</dbReference>
<dbReference type="CDD" id="cd05233">
    <property type="entry name" value="SDR_c"/>
    <property type="match status" value="1"/>
</dbReference>
<proteinExistence type="inferred from homology"/>
<gene>
    <name evidence="9" type="ORF">H2204_014012</name>
</gene>
<dbReference type="GO" id="GO:0006633">
    <property type="term" value="P:fatty acid biosynthetic process"/>
    <property type="evidence" value="ECO:0007669"/>
    <property type="project" value="TreeGrafter"/>
</dbReference>
<evidence type="ECO:0000256" key="1">
    <source>
        <dbReference type="ARBA" id="ARBA00006484"/>
    </source>
</evidence>
<dbReference type="Gene3D" id="3.30.160.60">
    <property type="entry name" value="Classic Zinc Finger"/>
    <property type="match status" value="1"/>
</dbReference>
<organism evidence="9 10">
    <name type="scientific">Knufia peltigerae</name>
    <dbReference type="NCBI Taxonomy" id="1002370"/>
    <lineage>
        <taxon>Eukaryota</taxon>
        <taxon>Fungi</taxon>
        <taxon>Dikarya</taxon>
        <taxon>Ascomycota</taxon>
        <taxon>Pezizomycotina</taxon>
        <taxon>Eurotiomycetes</taxon>
        <taxon>Chaetothyriomycetidae</taxon>
        <taxon>Chaetothyriales</taxon>
        <taxon>Trichomeriaceae</taxon>
        <taxon>Knufia</taxon>
    </lineage>
</organism>
<evidence type="ECO:0000256" key="3">
    <source>
        <dbReference type="ARBA" id="ARBA00022737"/>
    </source>
</evidence>
<dbReference type="EMBL" id="JAPDRN010000169">
    <property type="protein sequence ID" value="KAJ9616168.1"/>
    <property type="molecule type" value="Genomic_DNA"/>
</dbReference>
<dbReference type="FunFam" id="3.40.50.720:FF:000084">
    <property type="entry name" value="Short-chain dehydrogenase reductase"/>
    <property type="match status" value="1"/>
</dbReference>
<keyword evidence="10" id="KW-1185">Reference proteome</keyword>
<dbReference type="Pfam" id="PF13561">
    <property type="entry name" value="adh_short_C2"/>
    <property type="match status" value="1"/>
</dbReference>
<evidence type="ECO:0000256" key="5">
    <source>
        <dbReference type="ARBA" id="ARBA00022833"/>
    </source>
</evidence>
<dbReference type="PRINTS" id="PR00080">
    <property type="entry name" value="SDRFAMILY"/>
</dbReference>
<dbReference type="PANTHER" id="PTHR42760">
    <property type="entry name" value="SHORT-CHAIN DEHYDROGENASES/REDUCTASES FAMILY MEMBER"/>
    <property type="match status" value="1"/>
</dbReference>
<dbReference type="Gene3D" id="3.40.50.720">
    <property type="entry name" value="NAD(P)-binding Rossmann-like Domain"/>
    <property type="match status" value="1"/>
</dbReference>
<dbReference type="PANTHER" id="PTHR42760:SF45">
    <property type="entry name" value="SHORT CHAIN DEHYDROGENASE_REDUCTASE FAMILY PROTEIN, PUTATIVE (AFU_ORTHOLOGUE AFUA_3G09150)-RELATED"/>
    <property type="match status" value="1"/>
</dbReference>
<dbReference type="Proteomes" id="UP001172681">
    <property type="component" value="Unassembled WGS sequence"/>
</dbReference>
<evidence type="ECO:0000256" key="7">
    <source>
        <dbReference type="PROSITE-ProRule" id="PRU00042"/>
    </source>
</evidence>
<dbReference type="PROSITE" id="PS50157">
    <property type="entry name" value="ZINC_FINGER_C2H2_2"/>
    <property type="match status" value="1"/>
</dbReference>
<accession>A0AA38XMD1</accession>
<dbReference type="InterPro" id="IPR036291">
    <property type="entry name" value="NAD(P)-bd_dom_sf"/>
</dbReference>